<sequence>MVTRGPLLFALAGTALVIVEGLTPVGLVRDLLFLTIGAYAVAGTVVGIRRNRPRRPRPWYLLAAGLASWVLGDALWVFSDHVLGIDPFPSVADVAYLSAYPLLAAGLHMLLPVRDRRTTVRALLDTAIVGVCVALVLWVAFIEPTWTEPVGTFAQQATAVAYPIGDAVLLGYLVHLGVSSVVRDRSLRLIAASLVLVLVADVAFQSLAYVDQYEGSVFVLDPLFALSYLALAAAALDPSMRAVGDVRPARIEAGGRIAFLTCAALFLPVTLLVEDLLAQTPHVTEAAAAAAVVIGLIAARMVLMLRHIQRQAAHLSALADTDFLTGLLNRRRLVHVLSRRTADARRGAQGRSAVLLLGLDRFTEVNDTLGHRIGDELLRAVAARLRSAAPEGAVLARLGGDVFGVLVPGVADDDDAARHARLLAGLLGDPVVVSDLGVDVEGGVGFVVLPDDGADPAELLHRADVALSAARGVADRVARYDPRMELGGALAPELMAELGAAMAAGQVVVHYQPQVDVCSGRVVGAEALVRWQHPVHGLLGPNAFIPAAERTGQIRPLTRLVLDHALAECARWQADRPLSVSVNLSVRNLLDPAIVDDVRDALERHRLDPSLVELEITETSAMVDQARSATALRALAALGVTLSIDDYGTGYGSLAYLQELPVQRLKIDRSFVSDLRRSHASAAIVRSVVDLSQRLGLSVVAEGVEDDETLVLLRDMRCDLAQGFGLGRPVPADRLCDVVRRIDAHVPAVLGLGVPAQRAH</sequence>
<reference evidence="4 5" key="2">
    <citation type="journal article" date="2015" name="Stand. Genomic Sci.">
        <title>Draft genome sequence of Cellulomonas carbonis T26(T) and comparative analysis of six Cellulomonas genomes.</title>
        <authorList>
            <person name="Zhuang W."/>
            <person name="Zhang S."/>
            <person name="Xia X."/>
            <person name="Wang G."/>
        </authorList>
    </citation>
    <scope>NUCLEOTIDE SEQUENCE [LARGE SCALE GENOMIC DNA]</scope>
    <source>
        <strain evidence="4 5">T26</strain>
    </source>
</reference>
<dbReference type="SUPFAM" id="SSF55073">
    <property type="entry name" value="Nucleotide cyclase"/>
    <property type="match status" value="1"/>
</dbReference>
<dbReference type="NCBIfam" id="TIGR00254">
    <property type="entry name" value="GGDEF"/>
    <property type="match status" value="1"/>
</dbReference>
<dbReference type="SMART" id="SM00267">
    <property type="entry name" value="GGDEF"/>
    <property type="match status" value="1"/>
</dbReference>
<dbReference type="InterPro" id="IPR001633">
    <property type="entry name" value="EAL_dom"/>
</dbReference>
<dbReference type="AlphaFoldDB" id="A0A0A0BVP6"/>
<protein>
    <submittedName>
        <fullName evidence="4">Diguanylate cyclase</fullName>
    </submittedName>
</protein>
<dbReference type="CDD" id="cd01948">
    <property type="entry name" value="EAL"/>
    <property type="match status" value="1"/>
</dbReference>
<dbReference type="PANTHER" id="PTHR33121:SF70">
    <property type="entry name" value="SIGNALING PROTEIN YKOW"/>
    <property type="match status" value="1"/>
</dbReference>
<evidence type="ECO:0000256" key="1">
    <source>
        <dbReference type="SAM" id="Phobius"/>
    </source>
</evidence>
<dbReference type="EMBL" id="AXCY01000027">
    <property type="protein sequence ID" value="KGM11214.1"/>
    <property type="molecule type" value="Genomic_DNA"/>
</dbReference>
<gene>
    <name evidence="4" type="ORF">N868_11385</name>
</gene>
<dbReference type="PROSITE" id="PS50887">
    <property type="entry name" value="GGDEF"/>
    <property type="match status" value="1"/>
</dbReference>
<feature type="domain" description="GGDEF" evidence="3">
    <location>
        <begin position="350"/>
        <end position="482"/>
    </location>
</feature>
<evidence type="ECO:0000313" key="5">
    <source>
        <dbReference type="Proteomes" id="UP000029839"/>
    </source>
</evidence>
<feature type="transmembrane region" description="Helical" evidence="1">
    <location>
        <begin position="60"/>
        <end position="79"/>
    </location>
</feature>
<comment type="caution">
    <text evidence="4">The sequence shown here is derived from an EMBL/GenBank/DDBJ whole genome shotgun (WGS) entry which is preliminary data.</text>
</comment>
<dbReference type="OrthoDB" id="23692at2"/>
<proteinExistence type="predicted"/>
<dbReference type="InterPro" id="IPR035919">
    <property type="entry name" value="EAL_sf"/>
</dbReference>
<feature type="transmembrane region" description="Helical" evidence="1">
    <location>
        <begin position="286"/>
        <end position="305"/>
    </location>
</feature>
<evidence type="ECO:0000259" key="3">
    <source>
        <dbReference type="PROSITE" id="PS50887"/>
    </source>
</evidence>
<feature type="transmembrane region" description="Helical" evidence="1">
    <location>
        <begin position="189"/>
        <end position="210"/>
    </location>
</feature>
<feature type="transmembrane region" description="Helical" evidence="1">
    <location>
        <begin position="161"/>
        <end position="182"/>
    </location>
</feature>
<feature type="transmembrane region" description="Helical" evidence="1">
    <location>
        <begin position="91"/>
        <end position="111"/>
    </location>
</feature>
<feature type="domain" description="EAL" evidence="2">
    <location>
        <begin position="491"/>
        <end position="743"/>
    </location>
</feature>
<organism evidence="4 5">
    <name type="scientific">Cellulomonas carbonis T26</name>
    <dbReference type="NCBI Taxonomy" id="947969"/>
    <lineage>
        <taxon>Bacteria</taxon>
        <taxon>Bacillati</taxon>
        <taxon>Actinomycetota</taxon>
        <taxon>Actinomycetes</taxon>
        <taxon>Micrococcales</taxon>
        <taxon>Cellulomonadaceae</taxon>
        <taxon>Cellulomonas</taxon>
    </lineage>
</organism>
<keyword evidence="5" id="KW-1185">Reference proteome</keyword>
<feature type="transmembrane region" description="Helical" evidence="1">
    <location>
        <begin position="257"/>
        <end position="274"/>
    </location>
</feature>
<accession>A0A0A0BVP6</accession>
<dbReference type="Proteomes" id="UP000029839">
    <property type="component" value="Unassembled WGS sequence"/>
</dbReference>
<keyword evidence="1" id="KW-0472">Membrane</keyword>
<dbReference type="InterPro" id="IPR043128">
    <property type="entry name" value="Rev_trsase/Diguanyl_cyclase"/>
</dbReference>
<name>A0A0A0BVP6_9CELL</name>
<dbReference type="Gene3D" id="3.30.70.270">
    <property type="match status" value="1"/>
</dbReference>
<dbReference type="InterPro" id="IPR000160">
    <property type="entry name" value="GGDEF_dom"/>
</dbReference>
<feature type="transmembrane region" description="Helical" evidence="1">
    <location>
        <begin position="123"/>
        <end position="141"/>
    </location>
</feature>
<feature type="transmembrane region" description="Helical" evidence="1">
    <location>
        <begin position="31"/>
        <end position="48"/>
    </location>
</feature>
<evidence type="ECO:0000259" key="2">
    <source>
        <dbReference type="PROSITE" id="PS50883"/>
    </source>
</evidence>
<keyword evidence="1" id="KW-1133">Transmembrane helix</keyword>
<dbReference type="Gene3D" id="3.20.20.450">
    <property type="entry name" value="EAL domain"/>
    <property type="match status" value="1"/>
</dbReference>
<dbReference type="InterPro" id="IPR050706">
    <property type="entry name" value="Cyclic-di-GMP_PDE-like"/>
</dbReference>
<dbReference type="CDD" id="cd01949">
    <property type="entry name" value="GGDEF"/>
    <property type="match status" value="1"/>
</dbReference>
<dbReference type="RefSeq" id="WP_052426106.1">
    <property type="nucleotide sequence ID" value="NZ_AXCY01000027.1"/>
</dbReference>
<dbReference type="Pfam" id="PF00990">
    <property type="entry name" value="GGDEF"/>
    <property type="match status" value="1"/>
</dbReference>
<feature type="transmembrane region" description="Helical" evidence="1">
    <location>
        <begin position="216"/>
        <end position="236"/>
    </location>
</feature>
<dbReference type="Pfam" id="PF00563">
    <property type="entry name" value="EAL"/>
    <property type="match status" value="1"/>
</dbReference>
<dbReference type="PROSITE" id="PS50883">
    <property type="entry name" value="EAL"/>
    <property type="match status" value="1"/>
</dbReference>
<dbReference type="PANTHER" id="PTHR33121">
    <property type="entry name" value="CYCLIC DI-GMP PHOSPHODIESTERASE PDEF"/>
    <property type="match status" value="1"/>
</dbReference>
<dbReference type="SMART" id="SM00052">
    <property type="entry name" value="EAL"/>
    <property type="match status" value="1"/>
</dbReference>
<evidence type="ECO:0000313" key="4">
    <source>
        <dbReference type="EMBL" id="KGM11214.1"/>
    </source>
</evidence>
<dbReference type="GO" id="GO:0071111">
    <property type="term" value="F:cyclic-guanylate-specific phosphodiesterase activity"/>
    <property type="evidence" value="ECO:0007669"/>
    <property type="project" value="InterPro"/>
</dbReference>
<reference evidence="4 5" key="1">
    <citation type="submission" date="2013-08" db="EMBL/GenBank/DDBJ databases">
        <title>Genome sequencing of Cellulomonas carbonis T26.</title>
        <authorList>
            <person name="Chen F."/>
            <person name="Li Y."/>
            <person name="Wang G."/>
        </authorList>
    </citation>
    <scope>NUCLEOTIDE SEQUENCE [LARGE SCALE GENOMIC DNA]</scope>
    <source>
        <strain evidence="4 5">T26</strain>
    </source>
</reference>
<dbReference type="InterPro" id="IPR029787">
    <property type="entry name" value="Nucleotide_cyclase"/>
</dbReference>
<dbReference type="SUPFAM" id="SSF141868">
    <property type="entry name" value="EAL domain-like"/>
    <property type="match status" value="1"/>
</dbReference>
<keyword evidence="1" id="KW-0812">Transmembrane</keyword>